<organism evidence="2 3">
    <name type="scientific">Paecilomyces lecythidis</name>
    <dbReference type="NCBI Taxonomy" id="3004212"/>
    <lineage>
        <taxon>Eukaryota</taxon>
        <taxon>Fungi</taxon>
        <taxon>Dikarya</taxon>
        <taxon>Ascomycota</taxon>
        <taxon>Pezizomycotina</taxon>
        <taxon>Eurotiomycetes</taxon>
        <taxon>Eurotiomycetidae</taxon>
        <taxon>Eurotiales</taxon>
        <taxon>Thermoascaceae</taxon>
        <taxon>Paecilomyces</taxon>
    </lineage>
</organism>
<reference evidence="2 3" key="1">
    <citation type="journal article" date="2024" name="IMA Fungus">
        <title>IMA Genome - F19 : A genome assembly and annotation guide to empower mycologists, including annotated draft genome sequences of Ceratocystis pirilliformis, Diaporthe australafricana, Fusarium ophioides, Paecilomyces lecythidis, and Sporothrix stenoceras.</title>
        <authorList>
            <person name="Aylward J."/>
            <person name="Wilson A.M."/>
            <person name="Visagie C.M."/>
            <person name="Spraker J."/>
            <person name="Barnes I."/>
            <person name="Buitendag C."/>
            <person name="Ceriani C."/>
            <person name="Del Mar Angel L."/>
            <person name="du Plessis D."/>
            <person name="Fuchs T."/>
            <person name="Gasser K."/>
            <person name="Kramer D."/>
            <person name="Li W."/>
            <person name="Munsamy K."/>
            <person name="Piso A."/>
            <person name="Price J.L."/>
            <person name="Sonnekus B."/>
            <person name="Thomas C."/>
            <person name="van der Nest A."/>
            <person name="van Dijk A."/>
            <person name="van Heerden A."/>
            <person name="van Vuuren N."/>
            <person name="Yilmaz N."/>
            <person name="Duong T.A."/>
            <person name="van der Merwe N.A."/>
            <person name="Wingfield M.J."/>
            <person name="Wingfield B.D."/>
        </authorList>
    </citation>
    <scope>NUCLEOTIDE SEQUENCE [LARGE SCALE GENOMIC DNA]</scope>
    <source>
        <strain evidence="2 3">CMW 18167</strain>
    </source>
</reference>
<proteinExistence type="predicted"/>
<name>A0ABR3YAT1_9EURO</name>
<feature type="chain" id="PRO_5047132958" evidence="1">
    <location>
        <begin position="23"/>
        <end position="190"/>
    </location>
</feature>
<comment type="caution">
    <text evidence="2">The sequence shown here is derived from an EMBL/GenBank/DDBJ whole genome shotgun (WGS) entry which is preliminary data.</text>
</comment>
<evidence type="ECO:0000256" key="1">
    <source>
        <dbReference type="SAM" id="SignalP"/>
    </source>
</evidence>
<protein>
    <submittedName>
        <fullName evidence="2">Uncharacterized protein</fullName>
    </submittedName>
</protein>
<keyword evidence="1" id="KW-0732">Signal</keyword>
<accession>A0ABR3YAT1</accession>
<evidence type="ECO:0000313" key="3">
    <source>
        <dbReference type="Proteomes" id="UP001583193"/>
    </source>
</evidence>
<dbReference type="EMBL" id="JAVDPF010000003">
    <property type="protein sequence ID" value="KAL1885105.1"/>
    <property type="molecule type" value="Genomic_DNA"/>
</dbReference>
<dbReference type="Proteomes" id="UP001583193">
    <property type="component" value="Unassembled WGS sequence"/>
</dbReference>
<evidence type="ECO:0000313" key="2">
    <source>
        <dbReference type="EMBL" id="KAL1885105.1"/>
    </source>
</evidence>
<keyword evidence="3" id="KW-1185">Reference proteome</keyword>
<sequence length="190" mass="21166">MQRQRPPLLIVLLVLLFELLSCALLADASSMAIAHKLDPVMMRMMYGQMVKRKDENLQKTFKGTMGAAAPAITDTGNRERPYGVDGDTFVRLIQSASSFKMNHLFFEVTNSDLVDGFPIRRREEMANTNKSANFTVKDCEGQQKQCRLAQSAAPVTQFAAIADVTNAAPEPQQTFPFDEEFDIVCDVPDV</sequence>
<gene>
    <name evidence="2" type="ORF">Plec18167_001762</name>
</gene>
<feature type="signal peptide" evidence="1">
    <location>
        <begin position="1"/>
        <end position="22"/>
    </location>
</feature>